<comment type="caution">
    <text evidence="1">The sequence shown here is derived from an EMBL/GenBank/DDBJ whole genome shotgun (WGS) entry which is preliminary data.</text>
</comment>
<organism evidence="1 2">
    <name type="scientific">Sphingobacterium siyangense</name>
    <dbReference type="NCBI Taxonomy" id="459529"/>
    <lineage>
        <taxon>Bacteria</taxon>
        <taxon>Pseudomonadati</taxon>
        <taxon>Bacteroidota</taxon>
        <taxon>Sphingobacteriia</taxon>
        <taxon>Sphingobacteriales</taxon>
        <taxon>Sphingobacteriaceae</taxon>
        <taxon>Sphingobacterium</taxon>
    </lineage>
</organism>
<name>A0A562MNV6_9SPHI</name>
<dbReference type="GeneID" id="97181910"/>
<gene>
    <name evidence="1" type="ORF">IQ31_01759</name>
</gene>
<accession>A0A562MNV6</accession>
<evidence type="ECO:0000313" key="1">
    <source>
        <dbReference type="EMBL" id="TWI21627.1"/>
    </source>
</evidence>
<dbReference type="AlphaFoldDB" id="A0A562MNV6"/>
<dbReference type="EMBL" id="VLKR01000007">
    <property type="protein sequence ID" value="TWI21627.1"/>
    <property type="molecule type" value="Genomic_DNA"/>
</dbReference>
<reference evidence="1 2" key="1">
    <citation type="journal article" date="2015" name="Stand. Genomic Sci.">
        <title>Genomic Encyclopedia of Bacterial and Archaeal Type Strains, Phase III: the genomes of soil and plant-associated and newly described type strains.</title>
        <authorList>
            <person name="Whitman W.B."/>
            <person name="Woyke T."/>
            <person name="Klenk H.P."/>
            <person name="Zhou Y."/>
            <person name="Lilburn T.G."/>
            <person name="Beck B.J."/>
            <person name="De Vos P."/>
            <person name="Vandamme P."/>
            <person name="Eisen J.A."/>
            <person name="Garrity G."/>
            <person name="Hugenholtz P."/>
            <person name="Kyrpides N.C."/>
        </authorList>
    </citation>
    <scope>NUCLEOTIDE SEQUENCE [LARGE SCALE GENOMIC DNA]</scope>
    <source>
        <strain evidence="1 2">CGMCC 1.6855</strain>
    </source>
</reference>
<dbReference type="Proteomes" id="UP000315908">
    <property type="component" value="Unassembled WGS sequence"/>
</dbReference>
<proteinExistence type="predicted"/>
<sequence length="134" mass="15815">MDIKKHLLALKSFEDSLAQALNQLQREVGNDLSFLENFDQLNNCYKMDSRSSQLLLRAMQLSKSEDIYSSFELSDIEKAYDFMLETNINNLNIWVDAIYFNEIVIDNKRKSELLKTRFYSLLANFKNEIENLDR</sequence>
<protein>
    <submittedName>
        <fullName evidence="1">Uncharacterized protein</fullName>
    </submittedName>
</protein>
<dbReference type="RefSeq" id="WP_145327746.1">
    <property type="nucleotide sequence ID" value="NZ_DALZSL010000007.1"/>
</dbReference>
<evidence type="ECO:0000313" key="2">
    <source>
        <dbReference type="Proteomes" id="UP000315908"/>
    </source>
</evidence>